<keyword evidence="2" id="KW-1185">Reference proteome</keyword>
<proteinExistence type="predicted"/>
<accession>A0ABN2E3S4</accession>
<protein>
    <recommendedName>
        <fullName evidence="3">XRE family transcriptional regulator</fullName>
    </recommendedName>
</protein>
<evidence type="ECO:0008006" key="3">
    <source>
        <dbReference type="Google" id="ProtNLM"/>
    </source>
</evidence>
<dbReference type="Proteomes" id="UP001501705">
    <property type="component" value="Unassembled WGS sequence"/>
</dbReference>
<comment type="caution">
    <text evidence="1">The sequence shown here is derived from an EMBL/GenBank/DDBJ whole genome shotgun (WGS) entry which is preliminary data.</text>
</comment>
<organism evidence="1 2">
    <name type="scientific">Kribbella hippodromi</name>
    <dbReference type="NCBI Taxonomy" id="434347"/>
    <lineage>
        <taxon>Bacteria</taxon>
        <taxon>Bacillati</taxon>
        <taxon>Actinomycetota</taxon>
        <taxon>Actinomycetes</taxon>
        <taxon>Propionibacteriales</taxon>
        <taxon>Kribbellaceae</taxon>
        <taxon>Kribbella</taxon>
    </lineage>
</organism>
<gene>
    <name evidence="1" type="ORF">GCM10009804_58400</name>
</gene>
<reference evidence="1 2" key="1">
    <citation type="journal article" date="2019" name="Int. J. Syst. Evol. Microbiol.">
        <title>The Global Catalogue of Microorganisms (GCM) 10K type strain sequencing project: providing services to taxonomists for standard genome sequencing and annotation.</title>
        <authorList>
            <consortium name="The Broad Institute Genomics Platform"/>
            <consortium name="The Broad Institute Genome Sequencing Center for Infectious Disease"/>
            <person name="Wu L."/>
            <person name="Ma J."/>
        </authorList>
    </citation>
    <scope>NUCLEOTIDE SEQUENCE [LARGE SCALE GENOMIC DNA]</scope>
    <source>
        <strain evidence="1 2">JCM 15572</strain>
    </source>
</reference>
<name>A0ABN2E3S4_9ACTN</name>
<evidence type="ECO:0000313" key="2">
    <source>
        <dbReference type="Proteomes" id="UP001501705"/>
    </source>
</evidence>
<dbReference type="EMBL" id="BAAAPH010000022">
    <property type="protein sequence ID" value="GAA1594135.1"/>
    <property type="molecule type" value="Genomic_DNA"/>
</dbReference>
<sequence>MAERQPNRLLREARGSITQGRLAALVRGEIYRATGKESVITAKSISDWECGLYTWPPTHVRQALCRVLQKDDPAELGFFSKRRVRPPRDSNPVPIVDLMAGTRLGRGSSGLRIPPGRSFGGLDVEAHYCEATWLDGRWFLPAPGPDAVLSRPDRRSLIVVADEEGQHYVSDGARFAGHAGRPGSPQPVSSAQLVDDLTVGIIWAATNTDVALLADDAPLSSSMSQLAIYPGRCLSQLRPADG</sequence>
<evidence type="ECO:0000313" key="1">
    <source>
        <dbReference type="EMBL" id="GAA1594135.1"/>
    </source>
</evidence>